<protein>
    <submittedName>
        <fullName evidence="1">Uncharacterized protein</fullName>
    </submittedName>
</protein>
<proteinExistence type="predicted"/>
<comment type="caution">
    <text evidence="1">The sequence shown here is derived from an EMBL/GenBank/DDBJ whole genome shotgun (WGS) entry which is preliminary data.</text>
</comment>
<dbReference type="OrthoDB" id="9898899at2"/>
<evidence type="ECO:0000313" key="2">
    <source>
        <dbReference type="Proteomes" id="UP000240357"/>
    </source>
</evidence>
<sequence>MKSGLLDFIFGSLEVHKLNRKEVTDYLKYLNEIITKDMAPDDQIKFLACKVKLNNRLIQLDKEKQV</sequence>
<dbReference type="RefSeq" id="WP_106933231.1">
    <property type="nucleotide sequence ID" value="NZ_PYFT01000001.1"/>
</dbReference>
<organism evidence="1 2">
    <name type="scientific">Adhaeribacter arboris</name>
    <dbReference type="NCBI Taxonomy" id="2072846"/>
    <lineage>
        <taxon>Bacteria</taxon>
        <taxon>Pseudomonadati</taxon>
        <taxon>Bacteroidota</taxon>
        <taxon>Cytophagia</taxon>
        <taxon>Cytophagales</taxon>
        <taxon>Hymenobacteraceae</taxon>
        <taxon>Adhaeribacter</taxon>
    </lineage>
</organism>
<name>A0A2T2YNI1_9BACT</name>
<accession>A0A2T2YNI1</accession>
<evidence type="ECO:0000313" key="1">
    <source>
        <dbReference type="EMBL" id="PSR57058.1"/>
    </source>
</evidence>
<reference evidence="1 2" key="1">
    <citation type="submission" date="2018-03" db="EMBL/GenBank/DDBJ databases">
        <title>Adhaeribacter sp. HMF7605 Genome sequencing and assembly.</title>
        <authorList>
            <person name="Kang H."/>
            <person name="Kang J."/>
            <person name="Cha I."/>
            <person name="Kim H."/>
            <person name="Joh K."/>
        </authorList>
    </citation>
    <scope>NUCLEOTIDE SEQUENCE [LARGE SCALE GENOMIC DNA]</scope>
    <source>
        <strain evidence="1 2">HMF7605</strain>
    </source>
</reference>
<dbReference type="EMBL" id="PYFT01000001">
    <property type="protein sequence ID" value="PSR57058.1"/>
    <property type="molecule type" value="Genomic_DNA"/>
</dbReference>
<keyword evidence="2" id="KW-1185">Reference proteome</keyword>
<dbReference type="Proteomes" id="UP000240357">
    <property type="component" value="Unassembled WGS sequence"/>
</dbReference>
<dbReference type="AlphaFoldDB" id="A0A2T2YNI1"/>
<gene>
    <name evidence="1" type="ORF">AHMF7605_28030</name>
</gene>